<organism evidence="1 2">
    <name type="scientific">Streptococcus parasanguinis</name>
    <dbReference type="NCBI Taxonomy" id="1318"/>
    <lineage>
        <taxon>Bacteria</taxon>
        <taxon>Bacillati</taxon>
        <taxon>Bacillota</taxon>
        <taxon>Bacilli</taxon>
        <taxon>Lactobacillales</taxon>
        <taxon>Streptococcaceae</taxon>
        <taxon>Streptococcus</taxon>
    </lineage>
</organism>
<dbReference type="EMBL" id="CP133988">
    <property type="protein sequence ID" value="WNB82517.1"/>
    <property type="molecule type" value="Genomic_DNA"/>
</dbReference>
<evidence type="ECO:0000313" key="2">
    <source>
        <dbReference type="Proteomes" id="UP001248323"/>
    </source>
</evidence>
<dbReference type="Proteomes" id="UP001248323">
    <property type="component" value="Chromosome"/>
</dbReference>
<name>A0AAX4AV66_STRPA</name>
<dbReference type="AlphaFoldDB" id="A0AAX4AV66"/>
<accession>A0AAX4AV66</accession>
<protein>
    <submittedName>
        <fullName evidence="1">Uncharacterized protein</fullName>
    </submittedName>
</protein>
<sequence>MHKFIAKIKSDCNEIKIMKIIRDFSHEPIGIIKEKMANNTFVVETEYLNLDRLKVFRKTLEEIIELGGKVQLFFDDEIVSMQFLSNVVESQEDTKNQIEQGDSYMFYEED</sequence>
<dbReference type="RefSeq" id="WP_003007672.1">
    <property type="nucleotide sequence ID" value="NZ_CP133988.1"/>
</dbReference>
<gene>
    <name evidence="1" type="ORF">RDV49_06260</name>
</gene>
<reference evidence="1" key="1">
    <citation type="submission" date="2023-09" db="EMBL/GenBank/DDBJ databases">
        <title>Streptococcus_parasanguinius_hifiasm_complete_genome_Zymo_Research_ D6332.</title>
        <authorList>
            <person name="Damerum A."/>
        </authorList>
    </citation>
    <scope>NUCLEOTIDE SEQUENCE</scope>
    <source>
        <strain evidence="1">B-1756</strain>
    </source>
</reference>
<evidence type="ECO:0000313" key="1">
    <source>
        <dbReference type="EMBL" id="WNB82517.1"/>
    </source>
</evidence>
<proteinExistence type="predicted"/>